<evidence type="ECO:0000259" key="7">
    <source>
        <dbReference type="Pfam" id="PF12637"/>
    </source>
</evidence>
<name>A0A318MYW8_9PROT</name>
<proteinExistence type="inferred from homology"/>
<accession>A0A318MYW8</accession>
<gene>
    <name evidence="8" type="ORF">DK869_02990</name>
</gene>
<protein>
    <recommendedName>
        <fullName evidence="2">ribonucleoside-diphosphate reductase</fullName>
        <ecNumber evidence="2">1.17.4.1</ecNumber>
    </recommendedName>
</protein>
<evidence type="ECO:0000256" key="2">
    <source>
        <dbReference type="ARBA" id="ARBA00012274"/>
    </source>
</evidence>
<dbReference type="EC" id="1.17.4.1" evidence="2"/>
<dbReference type="Pfam" id="PF12637">
    <property type="entry name" value="TSCPD"/>
    <property type="match status" value="1"/>
</dbReference>
<dbReference type="RefSeq" id="WP_110438493.1">
    <property type="nucleotide sequence ID" value="NZ_CP046393.1"/>
</dbReference>
<dbReference type="EMBL" id="QGLT01000001">
    <property type="protein sequence ID" value="PXZ01975.1"/>
    <property type="molecule type" value="Genomic_DNA"/>
</dbReference>
<evidence type="ECO:0000313" key="9">
    <source>
        <dbReference type="Proteomes" id="UP000247565"/>
    </source>
</evidence>
<feature type="domain" description="TSCPD" evidence="7">
    <location>
        <begin position="365"/>
        <end position="469"/>
    </location>
</feature>
<evidence type="ECO:0000256" key="6">
    <source>
        <dbReference type="SAM" id="MobiDB-lite"/>
    </source>
</evidence>
<reference evidence="8 9" key="1">
    <citation type="submission" date="2018-05" db="EMBL/GenBank/DDBJ databases">
        <title>Reference genomes for bee gut microbiota database.</title>
        <authorList>
            <person name="Ellegaard K.M."/>
        </authorList>
    </citation>
    <scope>NUCLEOTIDE SEQUENCE [LARGE SCALE GENOMIC DNA]</scope>
    <source>
        <strain evidence="8 9">ESL0284</strain>
    </source>
</reference>
<evidence type="ECO:0000256" key="5">
    <source>
        <dbReference type="ARBA" id="ARBA00047754"/>
    </source>
</evidence>
<comment type="caution">
    <text evidence="8">The sequence shown here is derived from an EMBL/GenBank/DDBJ whole genome shotgun (WGS) entry which is preliminary data.</text>
</comment>
<dbReference type="GO" id="GO:0000166">
    <property type="term" value="F:nucleotide binding"/>
    <property type="evidence" value="ECO:0007669"/>
    <property type="project" value="UniProtKB-KW"/>
</dbReference>
<feature type="compositionally biased region" description="Basic residues" evidence="6">
    <location>
        <begin position="508"/>
        <end position="519"/>
    </location>
</feature>
<keyword evidence="9" id="KW-1185">Reference proteome</keyword>
<sequence length="519" mass="56995">MRNLQAAIDPDASLYSVTMPARWEDQTATAILQLCSSYQLGSSSVKTDQITANWLLPLCDHAANAGIKNWTVYDWETILLNQQACPNQRIWQNDNSQKPAFTINLATFASTETGFDAHSYRKVLQIVIDSIRILYKQQFNFINSELPFPDLQISPKQKPVNSENVESYHNIAGTIYLTNLDACLAQLGLEYDSIQGRDVACCLTCFATLLSTAGCGSDYLPLSPDWNALPELTTLAKEIWSLASEEKTLPLPRIETSFSIPGPEDLFLGSEACGLAPIFSPVTEDGHLAISTIARMAKQKLTPESALAATLSGNLILQPPSHQAHCAMHQALIGFTTSMPPRPHPMEYPLASKTILPRGIREPLPPRHKGITQKASIAGRGLFLRTGEYEDGKLGEISITPLKENAMVKGLLDSLGQAVSIGLQYGVPLKEFVSAFAYSRFGIAGTVEGDPGAIYATSFLDYSFRLLSDVYLKQPLPDAPNNLQSDEEKLPMLPLDLPEEEMNQSHSSPRKHSKFKLVS</sequence>
<dbReference type="InterPro" id="IPR024434">
    <property type="entry name" value="TSCPD_dom"/>
</dbReference>
<keyword evidence="3" id="KW-0237">DNA synthesis</keyword>
<dbReference type="GO" id="GO:0004748">
    <property type="term" value="F:ribonucleoside-diphosphate reductase activity, thioredoxin disulfide as acceptor"/>
    <property type="evidence" value="ECO:0007669"/>
    <property type="project" value="UniProtKB-EC"/>
</dbReference>
<keyword evidence="4" id="KW-0547">Nucleotide-binding</keyword>
<dbReference type="Proteomes" id="UP000247565">
    <property type="component" value="Unassembled WGS sequence"/>
</dbReference>
<evidence type="ECO:0000256" key="3">
    <source>
        <dbReference type="ARBA" id="ARBA00022634"/>
    </source>
</evidence>
<organism evidence="8 9">
    <name type="scientific">Commensalibacter melissae</name>
    <dbReference type="NCBI Taxonomy" id="2070537"/>
    <lineage>
        <taxon>Bacteria</taxon>
        <taxon>Pseudomonadati</taxon>
        <taxon>Pseudomonadota</taxon>
        <taxon>Alphaproteobacteria</taxon>
        <taxon>Acetobacterales</taxon>
        <taxon>Acetobacteraceae</taxon>
    </lineage>
</organism>
<evidence type="ECO:0000313" key="8">
    <source>
        <dbReference type="EMBL" id="PXZ01975.1"/>
    </source>
</evidence>
<evidence type="ECO:0000256" key="4">
    <source>
        <dbReference type="ARBA" id="ARBA00022741"/>
    </source>
</evidence>
<dbReference type="OrthoDB" id="9762933at2"/>
<evidence type="ECO:0000256" key="1">
    <source>
        <dbReference type="ARBA" id="ARBA00007405"/>
    </source>
</evidence>
<feature type="region of interest" description="Disordered" evidence="6">
    <location>
        <begin position="478"/>
        <end position="519"/>
    </location>
</feature>
<comment type="similarity">
    <text evidence="1">Belongs to the ribonucleoside diphosphate reductase class-2 family.</text>
</comment>
<dbReference type="GO" id="GO:0071897">
    <property type="term" value="P:DNA biosynthetic process"/>
    <property type="evidence" value="ECO:0007669"/>
    <property type="project" value="UniProtKB-KW"/>
</dbReference>
<dbReference type="AlphaFoldDB" id="A0A318MYW8"/>
<comment type="catalytic activity">
    <reaction evidence="5">
        <text>a 2'-deoxyribonucleoside 5'-diphosphate + [thioredoxin]-disulfide + H2O = a ribonucleoside 5'-diphosphate + [thioredoxin]-dithiol</text>
        <dbReference type="Rhea" id="RHEA:23252"/>
        <dbReference type="Rhea" id="RHEA-COMP:10698"/>
        <dbReference type="Rhea" id="RHEA-COMP:10700"/>
        <dbReference type="ChEBI" id="CHEBI:15377"/>
        <dbReference type="ChEBI" id="CHEBI:29950"/>
        <dbReference type="ChEBI" id="CHEBI:50058"/>
        <dbReference type="ChEBI" id="CHEBI:57930"/>
        <dbReference type="ChEBI" id="CHEBI:73316"/>
        <dbReference type="EC" id="1.17.4.1"/>
    </reaction>
</comment>